<keyword evidence="19" id="KW-1185">Reference proteome</keyword>
<name>A0A0P7FTI2_9EURY</name>
<keyword evidence="9" id="KW-0862">Zinc</keyword>
<dbReference type="CDD" id="cd04801">
    <property type="entry name" value="CBS_pair_peptidase_M50"/>
    <property type="match status" value="1"/>
</dbReference>
<evidence type="ECO:0000256" key="10">
    <source>
        <dbReference type="ARBA" id="ARBA00022989"/>
    </source>
</evidence>
<keyword evidence="5 18" id="KW-0645">Protease</keyword>
<dbReference type="GO" id="GO:0008237">
    <property type="term" value="F:metallopeptidase activity"/>
    <property type="evidence" value="ECO:0007669"/>
    <property type="project" value="UniProtKB-KW"/>
</dbReference>
<comment type="similarity">
    <text evidence="3">Belongs to the peptidase M50B family.</text>
</comment>
<dbReference type="InterPro" id="IPR007177">
    <property type="entry name" value="Tsr3_C"/>
</dbReference>
<evidence type="ECO:0000256" key="6">
    <source>
        <dbReference type="ARBA" id="ARBA00022692"/>
    </source>
</evidence>
<feature type="domain" description="CBS" evidence="17">
    <location>
        <begin position="560"/>
        <end position="616"/>
    </location>
</feature>
<evidence type="ECO:0000256" key="12">
    <source>
        <dbReference type="ARBA" id="ARBA00023136"/>
    </source>
</evidence>
<comment type="catalytic activity">
    <reaction evidence="13">
        <text>an N(1)-methylpseudouridine in rRNA + S-adenosyl-L-methionine = N(1)-methyl-N(3)-[(3S)-3-amino-3-carboxypropyl]pseudouridine in rRNA + S-methyl-5'-thioadenosine + H(+)</text>
        <dbReference type="Rhea" id="RHEA:63296"/>
        <dbReference type="Rhea" id="RHEA-COMP:11634"/>
        <dbReference type="Rhea" id="RHEA-COMP:16310"/>
        <dbReference type="ChEBI" id="CHEBI:15378"/>
        <dbReference type="ChEBI" id="CHEBI:17509"/>
        <dbReference type="ChEBI" id="CHEBI:59789"/>
        <dbReference type="ChEBI" id="CHEBI:74890"/>
        <dbReference type="ChEBI" id="CHEBI:146234"/>
        <dbReference type="EC" id="2.5.1.157"/>
    </reaction>
</comment>
<dbReference type="InterPro" id="IPR000644">
    <property type="entry name" value="CBS_dom"/>
</dbReference>
<dbReference type="Pfam" id="PF04034">
    <property type="entry name" value="Ribo_biogen_C"/>
    <property type="match status" value="1"/>
</dbReference>
<keyword evidence="13" id="KW-0963">Cytoplasm</keyword>
<dbReference type="Pfam" id="PF00571">
    <property type="entry name" value="CBS"/>
    <property type="match status" value="2"/>
</dbReference>
<dbReference type="SMART" id="SM00116">
    <property type="entry name" value="CBS"/>
    <property type="match status" value="2"/>
</dbReference>
<dbReference type="HAMAP" id="MF_01116">
    <property type="entry name" value="TSR3"/>
    <property type="match status" value="1"/>
</dbReference>
<feature type="region of interest" description="Disordered" evidence="15">
    <location>
        <begin position="661"/>
        <end position="714"/>
    </location>
</feature>
<keyword evidence="13" id="KW-0808">Transferase</keyword>
<dbReference type="NCBIfam" id="NF002621">
    <property type="entry name" value="PRK02287.1"/>
    <property type="match status" value="1"/>
</dbReference>
<reference evidence="19" key="1">
    <citation type="submission" date="2013-11" db="EMBL/GenBank/DDBJ databases">
        <authorList>
            <person name="Hoang H.T."/>
            <person name="Killian M.L."/>
            <person name="Madson D.M."/>
            <person name="Arruda P.H.E."/>
            <person name="Sun D."/>
            <person name="Schwartz K.J."/>
            <person name="Yoon K."/>
        </authorList>
    </citation>
    <scope>NUCLEOTIDE SEQUENCE [LARGE SCALE GENOMIC DNA]</scope>
    <source>
        <strain evidence="19">CDK2</strain>
    </source>
</reference>
<keyword evidence="11 18" id="KW-0482">Metalloprotease</keyword>
<evidence type="ECO:0000313" key="18">
    <source>
        <dbReference type="EMBL" id="KPN30050.1"/>
    </source>
</evidence>
<dbReference type="GO" id="GO:0005737">
    <property type="term" value="C:cytoplasm"/>
    <property type="evidence" value="ECO:0007669"/>
    <property type="project" value="UniProtKB-SubCell"/>
</dbReference>
<comment type="caution">
    <text evidence="18">The sequence shown here is derived from an EMBL/GenBank/DDBJ whole genome shotgun (WGS) entry which is preliminary data.</text>
</comment>
<feature type="binding site" evidence="13">
    <location>
        <position position="86"/>
    </location>
    <ligand>
        <name>S-adenosyl-L-methionine</name>
        <dbReference type="ChEBI" id="CHEBI:59789"/>
    </ligand>
</feature>
<evidence type="ECO:0000256" key="8">
    <source>
        <dbReference type="ARBA" id="ARBA00022801"/>
    </source>
</evidence>
<comment type="cofactor">
    <cofactor evidence="1">
        <name>Zn(2+)</name>
        <dbReference type="ChEBI" id="CHEBI:29105"/>
    </cofactor>
</comment>
<dbReference type="PANTHER" id="PTHR39188:SF3">
    <property type="entry name" value="STAGE IV SPORULATION PROTEIN FB"/>
    <property type="match status" value="1"/>
</dbReference>
<keyword evidence="7" id="KW-0479">Metal-binding</keyword>
<evidence type="ECO:0000256" key="15">
    <source>
        <dbReference type="SAM" id="MobiDB-lite"/>
    </source>
</evidence>
<dbReference type="AlphaFoldDB" id="A0A0P7FTI2"/>
<feature type="transmembrane region" description="Helical" evidence="16">
    <location>
        <begin position="394"/>
        <end position="412"/>
    </location>
</feature>
<dbReference type="PROSITE" id="PS51371">
    <property type="entry name" value="CBS"/>
    <property type="match status" value="2"/>
</dbReference>
<accession>A0A0P7FTI2</accession>
<feature type="binding site" evidence="13">
    <location>
        <position position="17"/>
    </location>
    <ligand>
        <name>S-adenosyl-L-methionine</name>
        <dbReference type="ChEBI" id="CHEBI:59789"/>
    </ligand>
</feature>
<evidence type="ECO:0000313" key="19">
    <source>
        <dbReference type="Proteomes" id="UP000050535"/>
    </source>
</evidence>
<dbReference type="CDD" id="cd06164">
    <property type="entry name" value="S2P-M50_SpoIVFB_CBS"/>
    <property type="match status" value="1"/>
</dbReference>
<keyword evidence="12 16" id="KW-0472">Membrane</keyword>
<evidence type="ECO:0000259" key="17">
    <source>
        <dbReference type="PROSITE" id="PS51371"/>
    </source>
</evidence>
<keyword evidence="14" id="KW-0129">CBS domain</keyword>
<feature type="transmembrane region" description="Helical" evidence="16">
    <location>
        <begin position="301"/>
        <end position="320"/>
    </location>
</feature>
<feature type="transmembrane region" description="Helical" evidence="16">
    <location>
        <begin position="447"/>
        <end position="471"/>
    </location>
</feature>
<keyword evidence="8 18" id="KW-0378">Hydrolase</keyword>
<dbReference type="InterPro" id="IPR008915">
    <property type="entry name" value="Peptidase_M50"/>
</dbReference>
<keyword evidence="13" id="KW-0698">rRNA processing</keyword>
<dbReference type="STRING" id="699431.SY89_00772"/>
<evidence type="ECO:0000256" key="7">
    <source>
        <dbReference type="ARBA" id="ARBA00022723"/>
    </source>
</evidence>
<feature type="compositionally biased region" description="Basic residues" evidence="15">
    <location>
        <begin position="696"/>
        <end position="705"/>
    </location>
</feature>
<evidence type="ECO:0000256" key="11">
    <source>
        <dbReference type="ARBA" id="ARBA00023049"/>
    </source>
</evidence>
<dbReference type="SUPFAM" id="SSF54631">
    <property type="entry name" value="CBS-domain pair"/>
    <property type="match status" value="1"/>
</dbReference>
<proteinExistence type="inferred from homology"/>
<dbReference type="GO" id="GO:1904047">
    <property type="term" value="F:S-adenosyl-L-methionine binding"/>
    <property type="evidence" value="ECO:0007669"/>
    <property type="project" value="UniProtKB-UniRule"/>
</dbReference>
<dbReference type="InterPro" id="IPR007209">
    <property type="entry name" value="RNaseL-inhib-like_metal-bd_dom"/>
</dbReference>
<organism evidence="18 19">
    <name type="scientific">Halolamina pelagica</name>
    <dbReference type="NCBI Taxonomy" id="699431"/>
    <lineage>
        <taxon>Archaea</taxon>
        <taxon>Methanobacteriati</taxon>
        <taxon>Methanobacteriota</taxon>
        <taxon>Stenosarchaea group</taxon>
        <taxon>Halobacteria</taxon>
        <taxon>Halobacteriales</taxon>
        <taxon>Haloferacaceae</taxon>
    </lineage>
</organism>
<protein>
    <recommendedName>
        <fullName evidence="4 13">16S rRNA aminocarboxypropyltransferase</fullName>
        <ecNumber evidence="13">2.5.1.157</ecNumber>
    </recommendedName>
</protein>
<dbReference type="GO" id="GO:0006508">
    <property type="term" value="P:proteolysis"/>
    <property type="evidence" value="ECO:0007669"/>
    <property type="project" value="UniProtKB-KW"/>
</dbReference>
<keyword evidence="13" id="KW-0690">Ribosome biogenesis</keyword>
<keyword evidence="10 16" id="KW-1133">Transmembrane helix</keyword>
<dbReference type="EMBL" id="LGUC01000001">
    <property type="protein sequence ID" value="KPN30050.1"/>
    <property type="molecule type" value="Genomic_DNA"/>
</dbReference>
<gene>
    <name evidence="18" type="ORF">SY89_00772</name>
</gene>
<comment type="similarity">
    <text evidence="13">Belongs to the TDD superfamily. TSR3 family.</text>
</comment>
<feature type="transmembrane region" description="Helical" evidence="16">
    <location>
        <begin position="363"/>
        <end position="382"/>
    </location>
</feature>
<dbReference type="InterPro" id="IPR046342">
    <property type="entry name" value="CBS_dom_sf"/>
</dbReference>
<dbReference type="Gene3D" id="3.10.580.10">
    <property type="entry name" value="CBS-domain"/>
    <property type="match status" value="1"/>
</dbReference>
<dbReference type="Proteomes" id="UP000050535">
    <property type="component" value="Unassembled WGS sequence"/>
</dbReference>
<comment type="subcellular location">
    <subcellularLocation>
        <location evidence="13">Cytoplasm</location>
    </subcellularLocation>
    <subcellularLocation>
        <location evidence="2">Membrane</location>
        <topology evidence="2">Multi-pass membrane protein</topology>
    </subcellularLocation>
</comment>
<feature type="binding site" evidence="13">
    <location>
        <position position="65"/>
    </location>
    <ligand>
        <name>S-adenosyl-L-methionine</name>
        <dbReference type="ChEBI" id="CHEBI:59789"/>
    </ligand>
</feature>
<feature type="domain" description="CBS" evidence="17">
    <location>
        <begin position="496"/>
        <end position="553"/>
    </location>
</feature>
<evidence type="ECO:0000256" key="4">
    <source>
        <dbReference type="ARBA" id="ARBA00014114"/>
    </source>
</evidence>
<evidence type="ECO:0000256" key="16">
    <source>
        <dbReference type="SAM" id="Phobius"/>
    </source>
</evidence>
<feature type="region of interest" description="Disordered" evidence="15">
    <location>
        <begin position="619"/>
        <end position="640"/>
    </location>
</feature>
<evidence type="ECO:0000256" key="1">
    <source>
        <dbReference type="ARBA" id="ARBA00001947"/>
    </source>
</evidence>
<dbReference type="PATRIC" id="fig|699431.3.peg.802"/>
<feature type="transmembrane region" description="Helical" evidence="16">
    <location>
        <begin position="260"/>
        <end position="281"/>
    </location>
</feature>
<evidence type="ECO:0000256" key="13">
    <source>
        <dbReference type="HAMAP-Rule" id="MF_01116"/>
    </source>
</evidence>
<comment type="function">
    <text evidence="13">Aminocarboxypropyltransferase that catalyzes the aminocarboxypropyl transfer on pseudouridine corresponding to position 914 in M.jannaschii 16S rRNA. It constitutes the last step in biosynthesis of the hypermodified N1-methyl-N3-(3-amino-3-carboxypropyl) pseudouridine (m1acp3-Psi).</text>
</comment>
<dbReference type="EC" id="2.5.1.157" evidence="13"/>
<dbReference type="GO" id="GO:0000455">
    <property type="term" value="P:enzyme-directed rRNA pseudouridine synthesis"/>
    <property type="evidence" value="ECO:0007669"/>
    <property type="project" value="UniProtKB-UniRule"/>
</dbReference>
<dbReference type="InterPro" id="IPR022968">
    <property type="entry name" value="Tsr3-like"/>
</dbReference>
<comment type="caution">
    <text evidence="13">Lacks conserved residue(s) required for the propagation of feature annotation.</text>
</comment>
<evidence type="ECO:0000256" key="5">
    <source>
        <dbReference type="ARBA" id="ARBA00022670"/>
    </source>
</evidence>
<feature type="binding site" evidence="13">
    <location>
        <position position="105"/>
    </location>
    <ligand>
        <name>S-adenosyl-L-methionine</name>
        <dbReference type="ChEBI" id="CHEBI:59789"/>
    </ligand>
</feature>
<sequence length="746" mass="81615">MDLHVRYEGDDDPEKCTARKLARFDLAELHRSDRATPYGVVLNPHADRALSPADRDAAEHALVALDCSWESAGEKQFTIDGDHRALPYLVAANPVNFGKPMQLTTVEAFAGALVILGERAQAEQVLSKFTWGETFLELNEEPLRRYADCEGSAEVVAIQGSTWTDKPQATIQNYLRVGKHASWPTTAVRRSATGFVDAGRERGSVTAGPRFDGVRPLLVTRLDPRPFAPTSRLTVDGPLPTHMASFQIGRIYGIPIKIDVTFLLVLPLFAWVIGSQVGFWVDILGILPSTVPGAAPLTEGNTPWLIGSASAIGLFVGVLLHELGHSLVAMRYGFEIDSIKLWLLGGVAQFTEMPEDWKQEFSVAVAGPIVSVAVGIVSYGVFTTIPAELPAVQFVFGYLALVNVMLAVFNMLPGFPMDGGRVLRALLARNRSHVRATQIATTVGKGFAILMGFFGLLRFDLILLAVAFFIYMGASSEAQRTVLKAAFEGVTVRELMTPAAELQTVTEETTVAELIQRMLRERHVGYPVMRNGAFVGMVTLEDTQSVPEVERDAYLVEDVMNYEVPTLDPDSEVMDALDAMQSHQAGRLPVADSEGNLVGLLSQTDLVMAFNISQTSGGLGGLTGQRLPRSRSSWPAESAARRSFPERTRFYALGGYTPVIDDLRRSPDHPTVGGAPRQGVLPGRPDRTRQGALRGPRGHAAHRREHPLGQPPERRYRLAGLRLRRPVLLRARRRDRRRGPAPTGAE</sequence>
<dbReference type="GO" id="GO:0046872">
    <property type="term" value="F:metal ion binding"/>
    <property type="evidence" value="ECO:0007669"/>
    <property type="project" value="UniProtKB-KW"/>
</dbReference>
<dbReference type="GO" id="GO:0106388">
    <property type="term" value="F:rRNA small subunit aminocarboxypropyltransferase activity"/>
    <property type="evidence" value="ECO:0007669"/>
    <property type="project" value="UniProtKB-EC"/>
</dbReference>
<keyword evidence="13" id="KW-0949">S-adenosyl-L-methionine</keyword>
<evidence type="ECO:0000256" key="9">
    <source>
        <dbReference type="ARBA" id="ARBA00022833"/>
    </source>
</evidence>
<evidence type="ECO:0000256" key="14">
    <source>
        <dbReference type="PROSITE-ProRule" id="PRU00703"/>
    </source>
</evidence>
<dbReference type="Pfam" id="PF02163">
    <property type="entry name" value="Peptidase_M50"/>
    <property type="match status" value="2"/>
</dbReference>
<evidence type="ECO:0000256" key="2">
    <source>
        <dbReference type="ARBA" id="ARBA00004141"/>
    </source>
</evidence>
<evidence type="ECO:0000256" key="3">
    <source>
        <dbReference type="ARBA" id="ARBA00007931"/>
    </source>
</evidence>
<dbReference type="PANTHER" id="PTHR39188">
    <property type="entry name" value="MEMBRANE-ASSOCIATED ZINC METALLOPROTEASE M50B"/>
    <property type="match status" value="1"/>
</dbReference>
<dbReference type="GO" id="GO:0016020">
    <property type="term" value="C:membrane"/>
    <property type="evidence" value="ECO:0007669"/>
    <property type="project" value="UniProtKB-SubCell"/>
</dbReference>
<keyword evidence="6 16" id="KW-0812">Transmembrane</keyword>
<dbReference type="Pfam" id="PF04068">
    <property type="entry name" value="Fer4_RLI"/>
    <property type="match status" value="1"/>
</dbReference>